<comment type="similarity">
    <text evidence="1">Belongs to the thioesterase family.</text>
</comment>
<sequence length="236" mass="25275">MTEETALADIALIRVVQPATPSSFRLVCFPDSDNSTAYYLALAELLLPTVELLVVQYPEAGEPHVHGPPDDDPHRAETAAAALADSVLRSLAGWTGHRLALFGHGSGAHLAQRVAERLERDTAAGPVTLFVSGSNAPHARVPLGPPALGCRVVALAGDHDPRTTPAGVRGWRRCTSGRFDLEVLPGAREFLDTHRREVVNIVHDQLMSLSTDPSEHAGDLRKVTTLPEDHGKGAHQ</sequence>
<dbReference type="PANTHER" id="PTHR11487:SF0">
    <property type="entry name" value="S-ACYL FATTY ACID SYNTHASE THIOESTERASE, MEDIUM CHAIN"/>
    <property type="match status" value="1"/>
</dbReference>
<evidence type="ECO:0000313" key="5">
    <source>
        <dbReference type="Proteomes" id="UP000638313"/>
    </source>
</evidence>
<evidence type="ECO:0000259" key="3">
    <source>
        <dbReference type="Pfam" id="PF00975"/>
    </source>
</evidence>
<feature type="compositionally biased region" description="Basic and acidic residues" evidence="2">
    <location>
        <begin position="213"/>
        <end position="236"/>
    </location>
</feature>
<keyword evidence="5" id="KW-1185">Reference proteome</keyword>
<dbReference type="InterPro" id="IPR001031">
    <property type="entry name" value="Thioesterase"/>
</dbReference>
<dbReference type="SUPFAM" id="SSF53474">
    <property type="entry name" value="alpha/beta-Hydrolases"/>
    <property type="match status" value="1"/>
</dbReference>
<dbReference type="Gene3D" id="3.40.50.1820">
    <property type="entry name" value="alpha/beta hydrolase"/>
    <property type="match status" value="2"/>
</dbReference>
<name>A0A919EDX4_9ACTN</name>
<evidence type="ECO:0000256" key="2">
    <source>
        <dbReference type="SAM" id="MobiDB-lite"/>
    </source>
</evidence>
<feature type="region of interest" description="Disordered" evidence="2">
    <location>
        <begin position="210"/>
        <end position="236"/>
    </location>
</feature>
<gene>
    <name evidence="4" type="ORF">GCM10010218_37710</name>
</gene>
<evidence type="ECO:0000256" key="1">
    <source>
        <dbReference type="ARBA" id="ARBA00007169"/>
    </source>
</evidence>
<dbReference type="PANTHER" id="PTHR11487">
    <property type="entry name" value="THIOESTERASE"/>
    <property type="match status" value="1"/>
</dbReference>
<protein>
    <submittedName>
        <fullName evidence="4">Thioesterase</fullName>
    </submittedName>
</protein>
<dbReference type="RefSeq" id="WP_190130800.1">
    <property type="nucleotide sequence ID" value="NZ_BNBD01000007.1"/>
</dbReference>
<dbReference type="GO" id="GO:0008610">
    <property type="term" value="P:lipid biosynthetic process"/>
    <property type="evidence" value="ECO:0007669"/>
    <property type="project" value="TreeGrafter"/>
</dbReference>
<comment type="caution">
    <text evidence="4">The sequence shown here is derived from an EMBL/GenBank/DDBJ whole genome shotgun (WGS) entry which is preliminary data.</text>
</comment>
<proteinExistence type="inferred from homology"/>
<dbReference type="EMBL" id="BNBD01000007">
    <property type="protein sequence ID" value="GHF52713.1"/>
    <property type="molecule type" value="Genomic_DNA"/>
</dbReference>
<dbReference type="AlphaFoldDB" id="A0A919EDX4"/>
<reference evidence="4" key="1">
    <citation type="journal article" date="2014" name="Int. J. Syst. Evol. Microbiol.">
        <title>Complete genome sequence of Corynebacterium casei LMG S-19264T (=DSM 44701T), isolated from a smear-ripened cheese.</title>
        <authorList>
            <consortium name="US DOE Joint Genome Institute (JGI-PGF)"/>
            <person name="Walter F."/>
            <person name="Albersmeier A."/>
            <person name="Kalinowski J."/>
            <person name="Ruckert C."/>
        </authorList>
    </citation>
    <scope>NUCLEOTIDE SEQUENCE</scope>
    <source>
        <strain evidence="4">JCM 4059</strain>
    </source>
</reference>
<dbReference type="Pfam" id="PF00975">
    <property type="entry name" value="Thioesterase"/>
    <property type="match status" value="1"/>
</dbReference>
<dbReference type="InterPro" id="IPR029058">
    <property type="entry name" value="AB_hydrolase_fold"/>
</dbReference>
<organism evidence="4 5">
    <name type="scientific">Streptomyces mashuensis</name>
    <dbReference type="NCBI Taxonomy" id="33904"/>
    <lineage>
        <taxon>Bacteria</taxon>
        <taxon>Bacillati</taxon>
        <taxon>Actinomycetota</taxon>
        <taxon>Actinomycetes</taxon>
        <taxon>Kitasatosporales</taxon>
        <taxon>Streptomycetaceae</taxon>
        <taxon>Streptomyces</taxon>
    </lineage>
</organism>
<reference evidence="4" key="2">
    <citation type="submission" date="2020-09" db="EMBL/GenBank/DDBJ databases">
        <authorList>
            <person name="Sun Q."/>
            <person name="Ohkuma M."/>
        </authorList>
    </citation>
    <scope>NUCLEOTIDE SEQUENCE</scope>
    <source>
        <strain evidence="4">JCM 4059</strain>
    </source>
</reference>
<dbReference type="InterPro" id="IPR012223">
    <property type="entry name" value="TEII"/>
</dbReference>
<feature type="domain" description="Thioesterase" evidence="3">
    <location>
        <begin position="25"/>
        <end position="141"/>
    </location>
</feature>
<accession>A0A919EDX4</accession>
<evidence type="ECO:0000313" key="4">
    <source>
        <dbReference type="EMBL" id="GHF52713.1"/>
    </source>
</evidence>
<dbReference type="Proteomes" id="UP000638313">
    <property type="component" value="Unassembled WGS sequence"/>
</dbReference>